<evidence type="ECO:0000313" key="2">
    <source>
        <dbReference type="EMBL" id="KAH7132462.1"/>
    </source>
</evidence>
<dbReference type="AlphaFoldDB" id="A0A9P9E8E9"/>
<feature type="signal peptide" evidence="1">
    <location>
        <begin position="1"/>
        <end position="17"/>
    </location>
</feature>
<organism evidence="2 3">
    <name type="scientific">Dendryphion nanum</name>
    <dbReference type="NCBI Taxonomy" id="256645"/>
    <lineage>
        <taxon>Eukaryota</taxon>
        <taxon>Fungi</taxon>
        <taxon>Dikarya</taxon>
        <taxon>Ascomycota</taxon>
        <taxon>Pezizomycotina</taxon>
        <taxon>Dothideomycetes</taxon>
        <taxon>Pleosporomycetidae</taxon>
        <taxon>Pleosporales</taxon>
        <taxon>Torulaceae</taxon>
        <taxon>Dendryphion</taxon>
    </lineage>
</organism>
<reference evidence="2" key="1">
    <citation type="journal article" date="2021" name="Nat. Commun.">
        <title>Genetic determinants of endophytism in the Arabidopsis root mycobiome.</title>
        <authorList>
            <person name="Mesny F."/>
            <person name="Miyauchi S."/>
            <person name="Thiergart T."/>
            <person name="Pickel B."/>
            <person name="Atanasova L."/>
            <person name="Karlsson M."/>
            <person name="Huettel B."/>
            <person name="Barry K.W."/>
            <person name="Haridas S."/>
            <person name="Chen C."/>
            <person name="Bauer D."/>
            <person name="Andreopoulos W."/>
            <person name="Pangilinan J."/>
            <person name="LaButti K."/>
            <person name="Riley R."/>
            <person name="Lipzen A."/>
            <person name="Clum A."/>
            <person name="Drula E."/>
            <person name="Henrissat B."/>
            <person name="Kohler A."/>
            <person name="Grigoriev I.V."/>
            <person name="Martin F.M."/>
            <person name="Hacquard S."/>
        </authorList>
    </citation>
    <scope>NUCLEOTIDE SEQUENCE</scope>
    <source>
        <strain evidence="2">MPI-CAGE-CH-0243</strain>
    </source>
</reference>
<accession>A0A9P9E8E9</accession>
<gene>
    <name evidence="2" type="ORF">B0J11DRAFT_521754</name>
</gene>
<dbReference type="EMBL" id="JAGMWT010000003">
    <property type="protein sequence ID" value="KAH7132462.1"/>
    <property type="molecule type" value="Genomic_DNA"/>
</dbReference>
<proteinExistence type="predicted"/>
<dbReference type="OrthoDB" id="5199481at2759"/>
<evidence type="ECO:0000313" key="3">
    <source>
        <dbReference type="Proteomes" id="UP000700596"/>
    </source>
</evidence>
<protein>
    <submittedName>
        <fullName evidence="2">Uncharacterized protein</fullName>
    </submittedName>
</protein>
<keyword evidence="1" id="KW-0732">Signal</keyword>
<dbReference type="Proteomes" id="UP000700596">
    <property type="component" value="Unassembled WGS sequence"/>
</dbReference>
<keyword evidence="3" id="KW-1185">Reference proteome</keyword>
<evidence type="ECO:0000256" key="1">
    <source>
        <dbReference type="SAM" id="SignalP"/>
    </source>
</evidence>
<sequence length="180" mass="19093">MRSFFIAAAALCSLVSAAPAVLTPPPAGTQFYQLQSKSPTTAVNNQWVALKTGATTYSLASSQTAATKFWFRKYDPTGTYLFFNADDTRQVALQGPNGTLLYAVDVINPNTGNIPGGQLMEWGTFTTDANVVGVKDGSTLTTRTFVGVKVSDGYNVAFYDGISATTQTIAPLTLNIVKAT</sequence>
<name>A0A9P9E8E9_9PLEO</name>
<comment type="caution">
    <text evidence="2">The sequence shown here is derived from an EMBL/GenBank/DDBJ whole genome shotgun (WGS) entry which is preliminary data.</text>
</comment>
<feature type="chain" id="PRO_5040382115" evidence="1">
    <location>
        <begin position="18"/>
        <end position="180"/>
    </location>
</feature>